<feature type="compositionally biased region" description="Acidic residues" evidence="1">
    <location>
        <begin position="74"/>
        <end position="83"/>
    </location>
</feature>
<feature type="compositionally biased region" description="Basic and acidic residues" evidence="1">
    <location>
        <begin position="245"/>
        <end position="255"/>
    </location>
</feature>
<feature type="compositionally biased region" description="Basic and acidic residues" evidence="1">
    <location>
        <begin position="84"/>
        <end position="93"/>
    </location>
</feature>
<sequence length="576" mass="64738">MMDALLSVSLEGFGGLLVVFSLVFLCLKIKSTKKNPEFLGVAGTLVHKNPDEEQAGRKLPDPPPAPVSVKGTPLEEEDAEDEENNNKGWKDVLDGGGEEEEEEEDGGDGERGESKREELEKSPCCLLDSEHPYAKLGNASRDGSEHPYARLETRLKHGEHEYATLQESFESSSPTPSSSSPKNQHVLHGRPTYMTVSEATSEDTYAAIEDPLGTYAIILDGNHKGEDKRLPVDESGYTLVNKSKKKEEKHQENKQELYAQVNKQTGSSVDESGYSRVEKFSKRPQSCSLLEDMYAKVNKKHEIDHESSPPPPRPPSRPKSRADLSNEIVMRTQRVGPRYEPMEEDENSDGYEILREKKEIELSRKDSANYEILPDRRFSVNLRRHDSSVGYETVPLELPSNDAWKYGDYDKIGYESVSSPYETLAQNYFPSDNLVSVENEIRQEPLGKSDPPYAELMKSEEEEGYETIPRINDIQSAKSNIEYDPAYEIVTKAFSEPAYETIESKSQITPFEDGDSYEGEEEGPSSLIYMSVQESNHSSPESNRRASVVVIECVDVTENVDNEDNNINEINTHIFV</sequence>
<organism evidence="3">
    <name type="scientific">Lepeophtheirus salmonis</name>
    <name type="common">Salmon louse</name>
    <name type="synonym">Caligus salmonis</name>
    <dbReference type="NCBI Taxonomy" id="72036"/>
    <lineage>
        <taxon>Eukaryota</taxon>
        <taxon>Metazoa</taxon>
        <taxon>Ecdysozoa</taxon>
        <taxon>Arthropoda</taxon>
        <taxon>Crustacea</taxon>
        <taxon>Multicrustacea</taxon>
        <taxon>Hexanauplia</taxon>
        <taxon>Copepoda</taxon>
        <taxon>Siphonostomatoida</taxon>
        <taxon>Caligidae</taxon>
        <taxon>Lepeophtheirus</taxon>
    </lineage>
</organism>
<dbReference type="EMBL" id="HACA01011597">
    <property type="protein sequence ID" value="CDW28958.1"/>
    <property type="molecule type" value="Transcribed_RNA"/>
</dbReference>
<keyword evidence="2" id="KW-0472">Membrane</keyword>
<dbReference type="OrthoDB" id="10672983at2759"/>
<feature type="compositionally biased region" description="Pro residues" evidence="1">
    <location>
        <begin position="308"/>
        <end position="317"/>
    </location>
</feature>
<proteinExistence type="predicted"/>
<name>A0A0K2TSH2_LEPSM</name>
<evidence type="ECO:0000313" key="3">
    <source>
        <dbReference type="EMBL" id="CDW28958.1"/>
    </source>
</evidence>
<feature type="region of interest" description="Disordered" evidence="1">
    <location>
        <begin position="504"/>
        <end position="524"/>
    </location>
</feature>
<keyword evidence="2" id="KW-0812">Transmembrane</keyword>
<feature type="region of interest" description="Disordered" evidence="1">
    <location>
        <begin position="242"/>
        <end position="350"/>
    </location>
</feature>
<accession>A0A0K2TSH2</accession>
<keyword evidence="2" id="KW-1133">Transmembrane helix</keyword>
<feature type="region of interest" description="Disordered" evidence="1">
    <location>
        <begin position="51"/>
        <end position="190"/>
    </location>
</feature>
<reference evidence="3" key="1">
    <citation type="submission" date="2014-05" db="EMBL/GenBank/DDBJ databases">
        <authorList>
            <person name="Chronopoulou M."/>
        </authorList>
    </citation>
    <scope>NUCLEOTIDE SEQUENCE</scope>
    <source>
        <tissue evidence="3">Whole organism</tissue>
    </source>
</reference>
<evidence type="ECO:0000256" key="1">
    <source>
        <dbReference type="SAM" id="MobiDB-lite"/>
    </source>
</evidence>
<protein>
    <submittedName>
        <fullName evidence="3">Uncharacterized protein</fullName>
    </submittedName>
</protein>
<evidence type="ECO:0000256" key="2">
    <source>
        <dbReference type="SAM" id="Phobius"/>
    </source>
</evidence>
<feature type="compositionally biased region" description="Basic and acidic residues" evidence="1">
    <location>
        <begin position="51"/>
        <end position="60"/>
    </location>
</feature>
<feature type="compositionally biased region" description="Basic and acidic residues" evidence="1">
    <location>
        <begin position="142"/>
        <end position="162"/>
    </location>
</feature>
<feature type="transmembrane region" description="Helical" evidence="2">
    <location>
        <begin position="6"/>
        <end position="27"/>
    </location>
</feature>
<feature type="compositionally biased region" description="Acidic residues" evidence="1">
    <location>
        <begin position="512"/>
        <end position="523"/>
    </location>
</feature>
<feature type="compositionally biased region" description="Low complexity" evidence="1">
    <location>
        <begin position="171"/>
        <end position="181"/>
    </location>
</feature>
<feature type="compositionally biased region" description="Acidic residues" evidence="1">
    <location>
        <begin position="96"/>
        <end position="107"/>
    </location>
</feature>
<feature type="compositionally biased region" description="Basic and acidic residues" evidence="1">
    <location>
        <begin position="108"/>
        <end position="121"/>
    </location>
</feature>
<dbReference type="AlphaFoldDB" id="A0A0K2TSH2"/>
<feature type="compositionally biased region" description="Polar residues" evidence="1">
    <location>
        <begin position="261"/>
        <end position="270"/>
    </location>
</feature>